<dbReference type="GO" id="GO:0046872">
    <property type="term" value="F:metal ion binding"/>
    <property type="evidence" value="ECO:0007669"/>
    <property type="project" value="InterPro"/>
</dbReference>
<proteinExistence type="inferred from homology"/>
<dbReference type="GO" id="GO:0005524">
    <property type="term" value="F:ATP binding"/>
    <property type="evidence" value="ECO:0007669"/>
    <property type="project" value="UniProtKB-UniRule"/>
</dbReference>
<keyword evidence="2" id="KW-0436">Ligase</keyword>
<organism evidence="6 7">
    <name type="scientific">Candidatus Falkowbacteria bacterium RBG_13_39_14</name>
    <dbReference type="NCBI Taxonomy" id="1797985"/>
    <lineage>
        <taxon>Bacteria</taxon>
        <taxon>Candidatus Falkowiibacteriota</taxon>
    </lineage>
</organism>
<dbReference type="EMBL" id="MFFS01000058">
    <property type="protein sequence ID" value="OGF21553.1"/>
    <property type="molecule type" value="Genomic_DNA"/>
</dbReference>
<keyword evidence="4" id="KW-0547">Nucleotide-binding</keyword>
<dbReference type="Proteomes" id="UP000178323">
    <property type="component" value="Unassembled WGS sequence"/>
</dbReference>
<dbReference type="Gene3D" id="3.40.50.20">
    <property type="match status" value="1"/>
</dbReference>
<dbReference type="PANTHER" id="PTHR23132">
    <property type="entry name" value="D-ALANINE--D-ALANINE LIGASE"/>
    <property type="match status" value="1"/>
</dbReference>
<comment type="caution">
    <text evidence="6">The sequence shown here is derived from an EMBL/GenBank/DDBJ whole genome shotgun (WGS) entry which is preliminary data.</text>
</comment>
<comment type="similarity">
    <text evidence="1">Belongs to the D-alanine--D-alanine ligase family.</text>
</comment>
<dbReference type="GO" id="GO:0008716">
    <property type="term" value="F:D-alanine-D-alanine ligase activity"/>
    <property type="evidence" value="ECO:0007669"/>
    <property type="project" value="InterPro"/>
</dbReference>
<evidence type="ECO:0000256" key="2">
    <source>
        <dbReference type="ARBA" id="ARBA00022598"/>
    </source>
</evidence>
<dbReference type="SUPFAM" id="SSF56059">
    <property type="entry name" value="Glutathione synthetase ATP-binding domain-like"/>
    <property type="match status" value="1"/>
</dbReference>
<dbReference type="InterPro" id="IPR011761">
    <property type="entry name" value="ATP-grasp"/>
</dbReference>
<reference evidence="6 7" key="1">
    <citation type="journal article" date="2016" name="Nat. Commun.">
        <title>Thousands of microbial genomes shed light on interconnected biogeochemical processes in an aquifer system.</title>
        <authorList>
            <person name="Anantharaman K."/>
            <person name="Brown C.T."/>
            <person name="Hug L.A."/>
            <person name="Sharon I."/>
            <person name="Castelle C.J."/>
            <person name="Probst A.J."/>
            <person name="Thomas B.C."/>
            <person name="Singh A."/>
            <person name="Wilkins M.J."/>
            <person name="Karaoz U."/>
            <person name="Brodie E.L."/>
            <person name="Williams K.H."/>
            <person name="Hubbard S.S."/>
            <person name="Banfield J.F."/>
        </authorList>
    </citation>
    <scope>NUCLEOTIDE SEQUENCE [LARGE SCALE GENOMIC DNA]</scope>
</reference>
<dbReference type="Gene3D" id="3.30.470.20">
    <property type="entry name" value="ATP-grasp fold, B domain"/>
    <property type="match status" value="2"/>
</dbReference>
<protein>
    <recommendedName>
        <fullName evidence="5">ATP-grasp domain-containing protein</fullName>
    </recommendedName>
</protein>
<feature type="domain" description="ATP-grasp" evidence="5">
    <location>
        <begin position="125"/>
        <end position="329"/>
    </location>
</feature>
<dbReference type="PROSITE" id="PS50975">
    <property type="entry name" value="ATP_GRASP"/>
    <property type="match status" value="1"/>
</dbReference>
<dbReference type="Pfam" id="PF07478">
    <property type="entry name" value="Dala_Dala_lig_C"/>
    <property type="match status" value="1"/>
</dbReference>
<name>A0A1F5S565_9BACT</name>
<evidence type="ECO:0000313" key="6">
    <source>
        <dbReference type="EMBL" id="OGF21553.1"/>
    </source>
</evidence>
<dbReference type="PANTHER" id="PTHR23132:SF23">
    <property type="entry name" value="D-ALANINE--D-ALANINE LIGASE B"/>
    <property type="match status" value="1"/>
</dbReference>
<dbReference type="STRING" id="1797985.A2Y83_05420"/>
<sequence>MENNINNNGYDLPKRAGIVYSDVKREYFPTEAQYITEKDALNDAKVVASYLKKMGIETIFYPGNADLPERLNKEKPDMVFNLVGSVKGNEYLASTIPAVMELLDLPYTGAGILGESLVYNKFLVKKLLQQIGVPLPNYQLFNTPYDPIASDLRFPLISKLNEIHGAVEITRDAVSENEKHLRERLKFLIKTYNQPVLVEEFIVGREITAILLEGLNRKVYLAEKVFHKMDEKYIFATFDDLWDGADLDAFHYQKYNDNLLKEYVKKAFEVARMADYGKFDIRLDSSGRYYFIDCNSNPAFGPKECGCAISYILDLYEISFSDILKRLIANTAKDASVKGGNGISGRGEEVDKND</sequence>
<evidence type="ECO:0000256" key="4">
    <source>
        <dbReference type="PROSITE-ProRule" id="PRU00409"/>
    </source>
</evidence>
<evidence type="ECO:0000256" key="1">
    <source>
        <dbReference type="ARBA" id="ARBA00010871"/>
    </source>
</evidence>
<keyword evidence="3" id="KW-0961">Cell wall biogenesis/degradation</keyword>
<evidence type="ECO:0000259" key="5">
    <source>
        <dbReference type="PROSITE" id="PS50975"/>
    </source>
</evidence>
<gene>
    <name evidence="6" type="ORF">A2Y83_05420</name>
</gene>
<evidence type="ECO:0000313" key="7">
    <source>
        <dbReference type="Proteomes" id="UP000178323"/>
    </source>
</evidence>
<dbReference type="InterPro" id="IPR016185">
    <property type="entry name" value="PreATP-grasp_dom_sf"/>
</dbReference>
<dbReference type="InterPro" id="IPR011095">
    <property type="entry name" value="Dala_Dala_lig_C"/>
</dbReference>
<dbReference type="GO" id="GO:0071555">
    <property type="term" value="P:cell wall organization"/>
    <property type="evidence" value="ECO:0007669"/>
    <property type="project" value="UniProtKB-KW"/>
</dbReference>
<accession>A0A1F5S565</accession>
<keyword evidence="4" id="KW-0067">ATP-binding</keyword>
<dbReference type="AlphaFoldDB" id="A0A1F5S565"/>
<evidence type="ECO:0000256" key="3">
    <source>
        <dbReference type="ARBA" id="ARBA00023316"/>
    </source>
</evidence>
<dbReference type="SUPFAM" id="SSF52440">
    <property type="entry name" value="PreATP-grasp domain"/>
    <property type="match status" value="1"/>
</dbReference>